<comment type="caution">
    <text evidence="2">The sequence shown here is derived from an EMBL/GenBank/DDBJ whole genome shotgun (WGS) entry which is preliminary data.</text>
</comment>
<dbReference type="InterPro" id="IPR028098">
    <property type="entry name" value="Glyco_trans_4-like_N"/>
</dbReference>
<dbReference type="Pfam" id="PF13477">
    <property type="entry name" value="Glyco_trans_4_2"/>
    <property type="match status" value="1"/>
</dbReference>
<dbReference type="RefSeq" id="WP_342350347.1">
    <property type="nucleotide sequence ID" value="NZ_CAKJVE010000004.1"/>
</dbReference>
<organism evidence="2 3">
    <name type="scientific">Clostridium neonatale</name>
    <dbReference type="NCBI Taxonomy" id="137838"/>
    <lineage>
        <taxon>Bacteria</taxon>
        <taxon>Bacillati</taxon>
        <taxon>Bacillota</taxon>
        <taxon>Clostridia</taxon>
        <taxon>Eubacteriales</taxon>
        <taxon>Clostridiaceae</taxon>
        <taxon>Clostridium</taxon>
    </lineage>
</organism>
<gene>
    <name evidence="2" type="ORF">CNEO_41721</name>
</gene>
<evidence type="ECO:0000313" key="2">
    <source>
        <dbReference type="EMBL" id="CAG9705223.1"/>
    </source>
</evidence>
<accession>A0AA86JJX6</accession>
<evidence type="ECO:0000313" key="3">
    <source>
        <dbReference type="Proteomes" id="UP000789738"/>
    </source>
</evidence>
<reference evidence="2" key="1">
    <citation type="submission" date="2021-10" db="EMBL/GenBank/DDBJ databases">
        <authorList>
            <person name="Mesa V."/>
        </authorList>
    </citation>
    <scope>NUCLEOTIDE SEQUENCE</scope>
    <source>
        <strain evidence="2">CC3_PB</strain>
    </source>
</reference>
<protein>
    <recommendedName>
        <fullName evidence="1">Glycosyltransferase subfamily 4-like N-terminal domain-containing protein</fullName>
    </recommendedName>
</protein>
<sequence>MTRDKGYKSKLNNKCINNVYYYNNYDQFKNIIRFNEYKCIHIHYLEKNYIEIANSIRHNCERLVITYWGSDFYRQSINDIIDMKAFLDSADIITFDNNSMLDQWCNIIGVASKKKCKITRFGLTNLEYIDQNKIDKNSIKLVMNLPIEKIIIMCGYNANEEQNHMQIFEEFAKLNNEIKIKYI</sequence>
<dbReference type="Gene3D" id="3.40.50.2000">
    <property type="entry name" value="Glycogen Phosphorylase B"/>
    <property type="match status" value="2"/>
</dbReference>
<dbReference type="EMBL" id="CAKJVE010000004">
    <property type="protein sequence ID" value="CAG9705223.1"/>
    <property type="molecule type" value="Genomic_DNA"/>
</dbReference>
<dbReference type="AlphaFoldDB" id="A0AA86JJX6"/>
<dbReference type="SUPFAM" id="SSF53756">
    <property type="entry name" value="UDP-Glycosyltransferase/glycogen phosphorylase"/>
    <property type="match status" value="1"/>
</dbReference>
<dbReference type="Proteomes" id="UP000789738">
    <property type="component" value="Unassembled WGS sequence"/>
</dbReference>
<feature type="domain" description="Glycosyltransferase subfamily 4-like N-terminal" evidence="1">
    <location>
        <begin position="25"/>
        <end position="79"/>
    </location>
</feature>
<name>A0AA86JJX6_9CLOT</name>
<proteinExistence type="predicted"/>
<evidence type="ECO:0000259" key="1">
    <source>
        <dbReference type="Pfam" id="PF13477"/>
    </source>
</evidence>